<feature type="compositionally biased region" description="Polar residues" evidence="3">
    <location>
        <begin position="1293"/>
        <end position="1310"/>
    </location>
</feature>
<evidence type="ECO:0000256" key="1">
    <source>
        <dbReference type="ARBA" id="ARBA00022441"/>
    </source>
</evidence>
<accession>A0A8H4UU51</accession>
<feature type="compositionally biased region" description="Basic and acidic residues" evidence="3">
    <location>
        <begin position="1351"/>
        <end position="1360"/>
    </location>
</feature>
<dbReference type="InterPro" id="IPR011333">
    <property type="entry name" value="SKP1/BTB/POZ_sf"/>
</dbReference>
<keyword evidence="1" id="KW-0880">Kelch repeat</keyword>
<feature type="compositionally biased region" description="Low complexity" evidence="3">
    <location>
        <begin position="1311"/>
        <end position="1323"/>
    </location>
</feature>
<keyword evidence="5" id="KW-1185">Reference proteome</keyword>
<dbReference type="SUPFAM" id="SSF117281">
    <property type="entry name" value="Kelch motif"/>
    <property type="match status" value="1"/>
</dbReference>
<sequence>MPQGLKVTASGGGSGAGSGNLTVAAPETRSRTLFCLFSGQGIGSAPPLGTDRDQERTAPPDPRTIRADDQDQFKDAGDIVTAAAAAAAVLVSSSPTGTQHIRRRLFSKHQNVYYSPHLHTWDPLSVCASLSGPLPSNSAAVAFGLGCAAAAWGPAARPPSNLGPSYRDISSRASVRNCRLQPLDRLLRIAASRIGTRSLFLRVQQPPLSLPSASLSPWVSSRCLLSLYAFDQHHPALANPVRPRLLVSIQTHLDGDVPGLTGSLSRSSTQLLSGTPVPLSPPVSRACFRFHCFPSSQPPCAALLLQHLPRSCLASATSCLLACANSKLSTMADSSELTVRQDTLLVDDLSHFSDSESDDRPPPAGRYTPDLFSGVRRGIRKLPSVKLSRSPSRLNLKSSSSSLHSANSSTSSVQKPSDTSAIQHVRNLTLQYSLTKPLPRTPHRRAESASPLEAPSPTNLPSVAEGQVLKNVPDPSASESPLPPLPPKMDSRTSTMDSNSSAPPAHGYSAHEANNSMSSVSSSRHEGPQEPSDNLRPRGAGSVSAGPSPNVAQGRPTAVGGPSQGPSTHLSGLMCNVHRTTGREPHARVGATTTILGDKLYVFGGRILSRSRPAPLTSDMYELDLIRRFWTKLETTGDVPPPRYFHSMCALGDTKMVCYGGMSPAPNQPQGGDQQQPEITVMSDIYIYDVTTKVWTFIPTQDPPQGRYAHCACVLPSAATFSSHRAPLSALQHNPSTGNPNEGRIGINIDGAGGAEMVIVGGQDGRNNYIEQISVFNLRSLKWTSTQPLDRSWGAYRSVTAPLPPAVAAKLGRAHSNGMYRTDAGMSQESREPGSSMLIYCNYNFLDVKLELQIRSPDGTLTERGMSGAYSPPGLRFPNGGVIDTHFVVSGTYLTSSRQEYALWALDLRTLTWSRIDAGGSVFSQGSWNRGVLWNRRNTFVILGNRKRSLVDDYNHRRINFSNVCMVELEAFGFYDNPRKTSPLSGFISASSPYAGPGLSLARKAGYTAGGRHHSRASEELGEKAFAIRELSDMDILCIGGERIPVNSRIVGRRWGPYFVQLLREGAATQDGSDAMTLRSGLASNPLRASAITITPSSRTGEGGSTTSNMGTSLGSSGLPPSTANSSMSGGPMGHEANPANINAAPTPHSLPANSRPRCLYLPHTYLTIQALLHFLYTSSLPPPISPLCTPQILCSLLQIARPYRIDGLLEAVVERLHALLDSRNAAAVFNATAMAAGGGRGIDGSLNPNFFVGSLDPVGSPTATSDFSLGHAASDSFSSDLQTGAEGLSLNTNVQQSNRPPSEELSATTSQSGSEWSSSEIGGSERENFAWNGELSSVIGLQKRGLRGLMEGRRMRERTGTAGGSGSGGMGPGYAGGQGQPRVGLGIAGS</sequence>
<proteinExistence type="predicted"/>
<feature type="compositionally biased region" description="Low complexity" evidence="3">
    <location>
        <begin position="1095"/>
        <end position="1123"/>
    </location>
</feature>
<organism evidence="4 5">
    <name type="scientific">Fusarium zealandicum</name>
    <dbReference type="NCBI Taxonomy" id="1053134"/>
    <lineage>
        <taxon>Eukaryota</taxon>
        <taxon>Fungi</taxon>
        <taxon>Dikarya</taxon>
        <taxon>Ascomycota</taxon>
        <taxon>Pezizomycotina</taxon>
        <taxon>Sordariomycetes</taxon>
        <taxon>Hypocreomycetidae</taxon>
        <taxon>Hypocreales</taxon>
        <taxon>Nectriaceae</taxon>
        <taxon>Fusarium</taxon>
        <taxon>Fusarium staphyleae species complex</taxon>
    </lineage>
</organism>
<name>A0A8H4UU51_9HYPO</name>
<feature type="region of interest" description="Disordered" evidence="3">
    <location>
        <begin position="431"/>
        <end position="573"/>
    </location>
</feature>
<evidence type="ECO:0008006" key="6">
    <source>
        <dbReference type="Google" id="ProtNLM"/>
    </source>
</evidence>
<feature type="compositionally biased region" description="Polar residues" evidence="3">
    <location>
        <begin position="492"/>
        <end position="502"/>
    </location>
</feature>
<gene>
    <name evidence="4" type="ORF">FZEAL_1069</name>
</gene>
<feature type="compositionally biased region" description="Basic and acidic residues" evidence="3">
    <location>
        <begin position="351"/>
        <end position="361"/>
    </location>
</feature>
<feature type="region of interest" description="Disordered" evidence="3">
    <location>
        <begin position="351"/>
        <end position="419"/>
    </location>
</feature>
<dbReference type="PANTHER" id="PTHR43503:SF2">
    <property type="entry name" value="NEGATIVE REGULATOR OF SPORULATION MDS3-RELATED"/>
    <property type="match status" value="1"/>
</dbReference>
<reference evidence="4" key="2">
    <citation type="submission" date="2020-05" db="EMBL/GenBank/DDBJ databases">
        <authorList>
            <person name="Kim H.-S."/>
            <person name="Proctor R.H."/>
            <person name="Brown D.W."/>
        </authorList>
    </citation>
    <scope>NUCLEOTIDE SEQUENCE</scope>
    <source>
        <strain evidence="4">NRRL 22465</strain>
    </source>
</reference>
<feature type="region of interest" description="Disordered" evidence="3">
    <location>
        <begin position="1293"/>
        <end position="1329"/>
    </location>
</feature>
<dbReference type="Gene3D" id="3.30.710.10">
    <property type="entry name" value="Potassium Channel Kv1.1, Chain A"/>
    <property type="match status" value="1"/>
</dbReference>
<reference evidence="4" key="1">
    <citation type="journal article" date="2020" name="BMC Genomics">
        <title>Correction to: Identification and distribution of gene clusters required for synthesis of sphingolipid metabolism inhibitors in diverse species of the filamentous fungus Fusarium.</title>
        <authorList>
            <person name="Kim H.S."/>
            <person name="Lohmar J.M."/>
            <person name="Busman M."/>
            <person name="Brown D.W."/>
            <person name="Naumann T.A."/>
            <person name="Divon H.H."/>
            <person name="Lysoe E."/>
            <person name="Uhlig S."/>
            <person name="Proctor R.H."/>
        </authorList>
    </citation>
    <scope>NUCLEOTIDE SEQUENCE</scope>
    <source>
        <strain evidence="4">NRRL 22465</strain>
    </source>
</reference>
<dbReference type="Pfam" id="PF24681">
    <property type="entry name" value="Kelch_KLHDC2_KLHL20_DRC7"/>
    <property type="match status" value="1"/>
</dbReference>
<dbReference type="EMBL" id="JABEYC010000062">
    <property type="protein sequence ID" value="KAF4983534.1"/>
    <property type="molecule type" value="Genomic_DNA"/>
</dbReference>
<keyword evidence="2" id="KW-0677">Repeat</keyword>
<comment type="caution">
    <text evidence="4">The sequence shown here is derived from an EMBL/GenBank/DDBJ whole genome shotgun (WGS) entry which is preliminary data.</text>
</comment>
<evidence type="ECO:0000256" key="2">
    <source>
        <dbReference type="ARBA" id="ARBA00022737"/>
    </source>
</evidence>
<evidence type="ECO:0000313" key="5">
    <source>
        <dbReference type="Proteomes" id="UP000635477"/>
    </source>
</evidence>
<dbReference type="GO" id="GO:0005739">
    <property type="term" value="C:mitochondrion"/>
    <property type="evidence" value="ECO:0007669"/>
    <property type="project" value="TreeGrafter"/>
</dbReference>
<dbReference type="GO" id="GO:0045454">
    <property type="term" value="P:cell redox homeostasis"/>
    <property type="evidence" value="ECO:0007669"/>
    <property type="project" value="TreeGrafter"/>
</dbReference>
<feature type="region of interest" description="Disordered" evidence="3">
    <location>
        <begin position="1095"/>
        <end position="1136"/>
    </location>
</feature>
<dbReference type="OrthoDB" id="10001928at2759"/>
<feature type="compositionally biased region" description="Basic and acidic residues" evidence="3">
    <location>
        <begin position="523"/>
        <end position="536"/>
    </location>
</feature>
<feature type="region of interest" description="Disordered" evidence="3">
    <location>
        <begin position="44"/>
        <end position="68"/>
    </location>
</feature>
<feature type="compositionally biased region" description="Basic and acidic residues" evidence="3">
    <location>
        <begin position="50"/>
        <end position="68"/>
    </location>
</feature>
<dbReference type="PANTHER" id="PTHR43503">
    <property type="entry name" value="MCG48959-RELATED"/>
    <property type="match status" value="1"/>
</dbReference>
<evidence type="ECO:0000313" key="4">
    <source>
        <dbReference type="EMBL" id="KAF4983534.1"/>
    </source>
</evidence>
<dbReference type="Proteomes" id="UP000635477">
    <property type="component" value="Unassembled WGS sequence"/>
</dbReference>
<dbReference type="Gene3D" id="2.120.10.80">
    <property type="entry name" value="Kelch-type beta propeller"/>
    <property type="match status" value="1"/>
</dbReference>
<dbReference type="InterPro" id="IPR015915">
    <property type="entry name" value="Kelch-typ_b-propeller"/>
</dbReference>
<protein>
    <recommendedName>
        <fullName evidence="6">Ral2 protein</fullName>
    </recommendedName>
</protein>
<evidence type="ECO:0000256" key="3">
    <source>
        <dbReference type="SAM" id="MobiDB-lite"/>
    </source>
</evidence>
<feature type="compositionally biased region" description="Low complexity" evidence="3">
    <location>
        <begin position="387"/>
        <end position="412"/>
    </location>
</feature>
<feature type="region of interest" description="Disordered" evidence="3">
    <location>
        <begin position="1350"/>
        <end position="1391"/>
    </location>
</feature>
<dbReference type="GO" id="GO:0005829">
    <property type="term" value="C:cytosol"/>
    <property type="evidence" value="ECO:0007669"/>
    <property type="project" value="TreeGrafter"/>
</dbReference>
<feature type="compositionally biased region" description="Gly residues" evidence="3">
    <location>
        <begin position="1362"/>
        <end position="1380"/>
    </location>
</feature>
<feature type="region of interest" description="Disordered" evidence="3">
    <location>
        <begin position="1"/>
        <end position="22"/>
    </location>
</feature>